<accession>A0AAN9T856</accession>
<dbReference type="AlphaFoldDB" id="A0AAN9T856"/>
<evidence type="ECO:0000313" key="2">
    <source>
        <dbReference type="Proteomes" id="UP001386955"/>
    </source>
</evidence>
<protein>
    <submittedName>
        <fullName evidence="1">Uncharacterized protein</fullName>
    </submittedName>
</protein>
<organism evidence="1 2">
    <name type="scientific">Psophocarpus tetragonolobus</name>
    <name type="common">Winged bean</name>
    <name type="synonym">Dolichos tetragonolobus</name>
    <dbReference type="NCBI Taxonomy" id="3891"/>
    <lineage>
        <taxon>Eukaryota</taxon>
        <taxon>Viridiplantae</taxon>
        <taxon>Streptophyta</taxon>
        <taxon>Embryophyta</taxon>
        <taxon>Tracheophyta</taxon>
        <taxon>Spermatophyta</taxon>
        <taxon>Magnoliopsida</taxon>
        <taxon>eudicotyledons</taxon>
        <taxon>Gunneridae</taxon>
        <taxon>Pentapetalae</taxon>
        <taxon>rosids</taxon>
        <taxon>fabids</taxon>
        <taxon>Fabales</taxon>
        <taxon>Fabaceae</taxon>
        <taxon>Papilionoideae</taxon>
        <taxon>50 kb inversion clade</taxon>
        <taxon>NPAAA clade</taxon>
        <taxon>indigoferoid/millettioid clade</taxon>
        <taxon>Phaseoleae</taxon>
        <taxon>Psophocarpus</taxon>
    </lineage>
</organism>
<comment type="caution">
    <text evidence="1">The sequence shown here is derived from an EMBL/GenBank/DDBJ whole genome shotgun (WGS) entry which is preliminary data.</text>
</comment>
<dbReference type="InterPro" id="IPR040274">
    <property type="entry name" value="CLE27/CLE43"/>
</dbReference>
<keyword evidence="2" id="KW-1185">Reference proteome</keyword>
<dbReference type="Proteomes" id="UP001386955">
    <property type="component" value="Unassembled WGS sequence"/>
</dbReference>
<gene>
    <name evidence="1" type="ORF">VNO78_09485</name>
</gene>
<dbReference type="EMBL" id="JAYMYS010000002">
    <property type="protein sequence ID" value="KAK7407532.1"/>
    <property type="molecule type" value="Genomic_DNA"/>
</dbReference>
<sequence>MATTEASSLLSFSLKVCSRQFTVFVGIKEKEKVQFKFYVAYSTTMFFAGGKRFLHLSLMVLLGVTMLQMWMCWDSCQVGAIRAFPSNAIVKVKFSRGVEDDKEDLLHKHFIGSTFGLNNGTQKGFDETKRRVPSCPDPLHN</sequence>
<evidence type="ECO:0000313" key="1">
    <source>
        <dbReference type="EMBL" id="KAK7407532.1"/>
    </source>
</evidence>
<dbReference type="PANTHER" id="PTHR37184">
    <property type="entry name" value="CLAVATA3/ESR (CLE)-RELATED PROTEIN 27"/>
    <property type="match status" value="1"/>
</dbReference>
<name>A0AAN9T856_PSOTE</name>
<reference evidence="1 2" key="1">
    <citation type="submission" date="2024-01" db="EMBL/GenBank/DDBJ databases">
        <title>The genomes of 5 underutilized Papilionoideae crops provide insights into root nodulation and disease resistanc.</title>
        <authorList>
            <person name="Jiang F."/>
        </authorList>
    </citation>
    <scope>NUCLEOTIDE SEQUENCE [LARGE SCALE GENOMIC DNA]</scope>
    <source>
        <strain evidence="1">DUOXIRENSHENG_FW03</strain>
        <tissue evidence="1">Leaves</tissue>
    </source>
</reference>
<proteinExistence type="predicted"/>
<dbReference type="PANTHER" id="PTHR37184:SF2">
    <property type="entry name" value="CLAVATA3_ESR (CLE)-RELATED PROTEIN 43"/>
    <property type="match status" value="1"/>
</dbReference>